<keyword evidence="7 9" id="KW-0807">Transducer</keyword>
<comment type="similarity">
    <text evidence="8">Belongs to the methyl-accepting chemotaxis (MCP) protein family.</text>
</comment>
<proteinExistence type="inferred from homology"/>
<dbReference type="InterPro" id="IPR029151">
    <property type="entry name" value="Sensor-like_sf"/>
</dbReference>
<dbReference type="PROSITE" id="PS50111">
    <property type="entry name" value="CHEMOTAXIS_TRANSDUC_2"/>
    <property type="match status" value="1"/>
</dbReference>
<keyword evidence="3" id="KW-0488">Methylation</keyword>
<comment type="caution">
    <text evidence="13">The sequence shown here is derived from an EMBL/GenBank/DDBJ whole genome shotgun (WGS) entry which is preliminary data.</text>
</comment>
<dbReference type="CDD" id="cd06225">
    <property type="entry name" value="HAMP"/>
    <property type="match status" value="1"/>
</dbReference>
<organism evidence="13 14">
    <name type="scientific">Pseudomonas paralactis</name>
    <dbReference type="NCBI Taxonomy" id="1615673"/>
    <lineage>
        <taxon>Bacteria</taxon>
        <taxon>Pseudomonadati</taxon>
        <taxon>Pseudomonadota</taxon>
        <taxon>Gammaproteobacteria</taxon>
        <taxon>Pseudomonadales</taxon>
        <taxon>Pseudomonadaceae</taxon>
        <taxon>Pseudomonas</taxon>
    </lineage>
</organism>
<accession>A0A0R3AK49</accession>
<sequence length="658" mass="70356">MSQPRARIASQLGLALAVILAVVISGSTVFALRSLDSANLDTREEHLASEARLLADQLNTFHSTLRESTQRLSGLFEKRFGAGLSVRADQPVAVAGVQTPSLYLGNEVLNNNFEEVDEFKQMSGGVATVFVRSGDDFIRVSTSLTKQDGNRAIGTVLDRQGAAYQRVADGQTYIGRAVLFDRSYMTQYSPVRDSSGKVIAVLFIGFDYTDAQNAQFENLKRFRLGQTGSLALLDEQKHWLVPPAGVQAPDQAIAVMLDLAKTPGVGRFWSDNNEDFYSVSVPFEGGPWAVVASMPKAEIRAVTWEVGIRLVIGSVLAMLLAVGATVWLLRSKLAPLSDLVRQAEALGAGDLSARLNVSSHDEIGQLARSFNQMGEALSTMVSHIRSAAQQVNSRAQALSGLSGGAYEGMEQQSGEITSMAGAVEEFSATSLNIADNMGNTERLAQENAQQTRIGRTSMQEASSSLEHIATALNSTASVINTLGQRSQEIGGIVGVITSIAEQTNLLALNAAIEAARAGEQGRGFAVVADEVRNLASRTRQATDEISAMIQSIQQETGNAISTMEHGKVLMQDGLSRNADVASALARIDEQSRSAGQQFAAITTATQEQSSTATLLSSNLQSIALANSEQREVVSNLAVTAKELETLAAGLRQEVDRFR</sequence>
<dbReference type="GO" id="GO:0005886">
    <property type="term" value="C:plasma membrane"/>
    <property type="evidence" value="ECO:0007669"/>
    <property type="project" value="UniProtKB-SubCell"/>
</dbReference>
<evidence type="ECO:0000256" key="4">
    <source>
        <dbReference type="ARBA" id="ARBA00022692"/>
    </source>
</evidence>
<name>A0A0R3AK49_9PSED</name>
<keyword evidence="5 10" id="KW-1133">Transmembrane helix</keyword>
<dbReference type="CDD" id="cd11386">
    <property type="entry name" value="MCP_signal"/>
    <property type="match status" value="1"/>
</dbReference>
<dbReference type="GO" id="GO:0006935">
    <property type="term" value="P:chemotaxis"/>
    <property type="evidence" value="ECO:0007669"/>
    <property type="project" value="UniProtKB-ARBA"/>
</dbReference>
<evidence type="ECO:0000256" key="7">
    <source>
        <dbReference type="ARBA" id="ARBA00023224"/>
    </source>
</evidence>
<evidence type="ECO:0000256" key="10">
    <source>
        <dbReference type="SAM" id="Phobius"/>
    </source>
</evidence>
<dbReference type="Gene3D" id="1.10.287.950">
    <property type="entry name" value="Methyl-accepting chemotaxis protein"/>
    <property type="match status" value="1"/>
</dbReference>
<evidence type="ECO:0000313" key="13">
    <source>
        <dbReference type="EMBL" id="KRP73033.1"/>
    </source>
</evidence>
<dbReference type="SUPFAM" id="SSF58104">
    <property type="entry name" value="Methyl-accepting chemotaxis protein (MCP) signaling domain"/>
    <property type="match status" value="1"/>
</dbReference>
<dbReference type="PANTHER" id="PTHR32089">
    <property type="entry name" value="METHYL-ACCEPTING CHEMOTAXIS PROTEIN MCPB"/>
    <property type="match status" value="1"/>
</dbReference>
<dbReference type="InterPro" id="IPR003660">
    <property type="entry name" value="HAMP_dom"/>
</dbReference>
<keyword evidence="2" id="KW-1003">Cell membrane</keyword>
<dbReference type="Pfam" id="PF17201">
    <property type="entry name" value="Cache_3-Cache_2"/>
    <property type="match status" value="1"/>
</dbReference>
<dbReference type="Pfam" id="PF00672">
    <property type="entry name" value="HAMP"/>
    <property type="match status" value="1"/>
</dbReference>
<dbReference type="InterPro" id="IPR004089">
    <property type="entry name" value="MCPsignal_dom"/>
</dbReference>
<feature type="domain" description="Methyl-accepting transducer" evidence="11">
    <location>
        <begin position="387"/>
        <end position="623"/>
    </location>
</feature>
<keyword evidence="6 10" id="KW-0472">Membrane</keyword>
<evidence type="ECO:0000256" key="6">
    <source>
        <dbReference type="ARBA" id="ARBA00023136"/>
    </source>
</evidence>
<reference evidence="13 14" key="1">
    <citation type="submission" date="2015-02" db="EMBL/GenBank/DDBJ databases">
        <title>Two Pseudomonas sp. nov., isolated from raw milk.</title>
        <authorList>
            <person name="Wenning M."/>
            <person name="von Neubeck M."/>
            <person name="Huptas C."/>
            <person name="Scherer S."/>
        </authorList>
    </citation>
    <scope>NUCLEOTIDE SEQUENCE [LARGE SCALE GENOMIC DNA]</scope>
    <source>
        <strain evidence="13 14">DSM 29164</strain>
    </source>
</reference>
<dbReference type="EMBL" id="JYLN01000003">
    <property type="protein sequence ID" value="KRP73033.1"/>
    <property type="molecule type" value="Genomic_DNA"/>
</dbReference>
<keyword evidence="4 10" id="KW-0812">Transmembrane</keyword>
<dbReference type="SMART" id="SM00283">
    <property type="entry name" value="MA"/>
    <property type="match status" value="1"/>
</dbReference>
<dbReference type="Proteomes" id="UP000050852">
    <property type="component" value="Unassembled WGS sequence"/>
</dbReference>
<dbReference type="RefSeq" id="WP_057701988.1">
    <property type="nucleotide sequence ID" value="NZ_JYLN01000003.1"/>
</dbReference>
<dbReference type="PATRIC" id="fig|1615673.3.peg.2976"/>
<evidence type="ECO:0000256" key="1">
    <source>
        <dbReference type="ARBA" id="ARBA00004651"/>
    </source>
</evidence>
<dbReference type="FunFam" id="1.10.287.950:FF:000001">
    <property type="entry name" value="Methyl-accepting chemotaxis sensory transducer"/>
    <property type="match status" value="1"/>
</dbReference>
<evidence type="ECO:0000313" key="14">
    <source>
        <dbReference type="Proteomes" id="UP000050852"/>
    </source>
</evidence>
<dbReference type="Pfam" id="PF00015">
    <property type="entry name" value="MCPsignal"/>
    <property type="match status" value="1"/>
</dbReference>
<evidence type="ECO:0000259" key="11">
    <source>
        <dbReference type="PROSITE" id="PS50111"/>
    </source>
</evidence>
<feature type="domain" description="HAMP" evidence="12">
    <location>
        <begin position="330"/>
        <end position="382"/>
    </location>
</feature>
<dbReference type="SUPFAM" id="SSF103190">
    <property type="entry name" value="Sensory domain-like"/>
    <property type="match status" value="1"/>
</dbReference>
<dbReference type="PROSITE" id="PS50885">
    <property type="entry name" value="HAMP"/>
    <property type="match status" value="1"/>
</dbReference>
<evidence type="ECO:0000256" key="9">
    <source>
        <dbReference type="PROSITE-ProRule" id="PRU00284"/>
    </source>
</evidence>
<dbReference type="InterPro" id="IPR033462">
    <property type="entry name" value="Cache_3-Cache_2"/>
</dbReference>
<evidence type="ECO:0000256" key="8">
    <source>
        <dbReference type="ARBA" id="ARBA00029447"/>
    </source>
</evidence>
<dbReference type="AlphaFoldDB" id="A0A0R3AK49"/>
<feature type="transmembrane region" description="Helical" evidence="10">
    <location>
        <begin position="306"/>
        <end position="329"/>
    </location>
</feature>
<comment type="subcellular location">
    <subcellularLocation>
        <location evidence="1">Cell membrane</location>
        <topology evidence="1">Multi-pass membrane protein</topology>
    </subcellularLocation>
</comment>
<evidence type="ECO:0000259" key="12">
    <source>
        <dbReference type="PROSITE" id="PS50885"/>
    </source>
</evidence>
<dbReference type="CDD" id="cd18774">
    <property type="entry name" value="PDC2_HK_sensor"/>
    <property type="match status" value="1"/>
</dbReference>
<dbReference type="SMART" id="SM00304">
    <property type="entry name" value="HAMP"/>
    <property type="match status" value="1"/>
</dbReference>
<evidence type="ECO:0000256" key="3">
    <source>
        <dbReference type="ARBA" id="ARBA00022481"/>
    </source>
</evidence>
<dbReference type="OrthoDB" id="9763018at2"/>
<gene>
    <name evidence="13" type="ORF">TX23_09725</name>
</gene>
<evidence type="ECO:0000256" key="2">
    <source>
        <dbReference type="ARBA" id="ARBA00022475"/>
    </source>
</evidence>
<dbReference type="PANTHER" id="PTHR32089:SF112">
    <property type="entry name" value="LYSOZYME-LIKE PROTEIN-RELATED"/>
    <property type="match status" value="1"/>
</dbReference>
<protein>
    <submittedName>
        <fullName evidence="13">Chemotaxis protein</fullName>
    </submittedName>
</protein>
<evidence type="ECO:0000256" key="5">
    <source>
        <dbReference type="ARBA" id="ARBA00022989"/>
    </source>
</evidence>
<dbReference type="GO" id="GO:0007165">
    <property type="term" value="P:signal transduction"/>
    <property type="evidence" value="ECO:0007669"/>
    <property type="project" value="UniProtKB-KW"/>
</dbReference>